<organism evidence="3 4">
    <name type="scientific">Candidatus Falkowbacteria bacterium RIFOXYA2_FULL_47_9</name>
    <dbReference type="NCBI Taxonomy" id="1797995"/>
    <lineage>
        <taxon>Bacteria</taxon>
        <taxon>Candidatus Falkowiibacteriota</taxon>
    </lineage>
</organism>
<dbReference type="SUPFAM" id="SSF56420">
    <property type="entry name" value="Peptide deformylase"/>
    <property type="match status" value="1"/>
</dbReference>
<keyword evidence="2" id="KW-0648">Protein biosynthesis</keyword>
<dbReference type="NCBIfam" id="TIGR00079">
    <property type="entry name" value="pept_deformyl"/>
    <property type="match status" value="1"/>
</dbReference>
<dbReference type="EMBL" id="MFGC01000011">
    <property type="protein sequence ID" value="OGF28371.1"/>
    <property type="molecule type" value="Genomic_DNA"/>
</dbReference>
<evidence type="ECO:0000313" key="3">
    <source>
        <dbReference type="EMBL" id="OGF28371.1"/>
    </source>
</evidence>
<reference evidence="3 4" key="1">
    <citation type="journal article" date="2016" name="Nat. Commun.">
        <title>Thousands of microbial genomes shed light on interconnected biogeochemical processes in an aquifer system.</title>
        <authorList>
            <person name="Anantharaman K."/>
            <person name="Brown C.T."/>
            <person name="Hug L.A."/>
            <person name="Sharon I."/>
            <person name="Castelle C.J."/>
            <person name="Probst A.J."/>
            <person name="Thomas B.C."/>
            <person name="Singh A."/>
            <person name="Wilkins M.J."/>
            <person name="Karaoz U."/>
            <person name="Brodie E.L."/>
            <person name="Williams K.H."/>
            <person name="Hubbard S.S."/>
            <person name="Banfield J.F."/>
        </authorList>
    </citation>
    <scope>NUCLEOTIDE SEQUENCE [LARGE SCALE GENOMIC DNA]</scope>
</reference>
<dbReference type="NCBIfam" id="NF001159">
    <property type="entry name" value="PRK00150.1-3"/>
    <property type="match status" value="1"/>
</dbReference>
<evidence type="ECO:0000313" key="4">
    <source>
        <dbReference type="Proteomes" id="UP000178925"/>
    </source>
</evidence>
<dbReference type="AlphaFoldDB" id="A0A1F5SQ97"/>
<dbReference type="EC" id="3.5.1.88" evidence="2"/>
<evidence type="ECO:0000256" key="1">
    <source>
        <dbReference type="ARBA" id="ARBA00010759"/>
    </source>
</evidence>
<dbReference type="GO" id="GO:0006412">
    <property type="term" value="P:translation"/>
    <property type="evidence" value="ECO:0007669"/>
    <property type="project" value="UniProtKB-UniRule"/>
</dbReference>
<dbReference type="Pfam" id="PF01327">
    <property type="entry name" value="Pep_deformylase"/>
    <property type="match status" value="1"/>
</dbReference>
<dbReference type="STRING" id="1797995.A2242_01265"/>
<comment type="catalytic activity">
    <reaction evidence="2">
        <text>N-terminal N-formyl-L-methionyl-[peptide] + H2O = N-terminal L-methionyl-[peptide] + formate</text>
        <dbReference type="Rhea" id="RHEA:24420"/>
        <dbReference type="Rhea" id="RHEA-COMP:10639"/>
        <dbReference type="Rhea" id="RHEA-COMP:10640"/>
        <dbReference type="ChEBI" id="CHEBI:15377"/>
        <dbReference type="ChEBI" id="CHEBI:15740"/>
        <dbReference type="ChEBI" id="CHEBI:49298"/>
        <dbReference type="ChEBI" id="CHEBI:64731"/>
        <dbReference type="EC" id="3.5.1.88"/>
    </reaction>
</comment>
<accession>A0A1F5SQ97</accession>
<dbReference type="Gene3D" id="3.90.45.10">
    <property type="entry name" value="Peptide deformylase"/>
    <property type="match status" value="1"/>
</dbReference>
<dbReference type="PRINTS" id="PR01576">
    <property type="entry name" value="PDEFORMYLASE"/>
</dbReference>
<dbReference type="GO" id="GO:0046872">
    <property type="term" value="F:metal ion binding"/>
    <property type="evidence" value="ECO:0007669"/>
    <property type="project" value="UniProtKB-KW"/>
</dbReference>
<dbReference type="PANTHER" id="PTHR10458">
    <property type="entry name" value="PEPTIDE DEFORMYLASE"/>
    <property type="match status" value="1"/>
</dbReference>
<dbReference type="CDD" id="cd00487">
    <property type="entry name" value="Pep_deformylase"/>
    <property type="match status" value="1"/>
</dbReference>
<keyword evidence="2" id="KW-0378">Hydrolase</keyword>
<comment type="function">
    <text evidence="2">Removes the formyl group from the N-terminal Met of newly synthesized proteins. Requires at least a dipeptide for an efficient rate of reaction. N-terminal L-methionine is a prerequisite for activity but the enzyme has broad specificity at other positions.</text>
</comment>
<feature type="binding site" evidence="2">
    <location>
        <position position="132"/>
    </location>
    <ligand>
        <name>Fe cation</name>
        <dbReference type="ChEBI" id="CHEBI:24875"/>
    </ligand>
</feature>
<dbReference type="PIRSF" id="PIRSF004749">
    <property type="entry name" value="Pep_def"/>
    <property type="match status" value="1"/>
</dbReference>
<feature type="active site" evidence="2">
    <location>
        <position position="133"/>
    </location>
</feature>
<dbReference type="GO" id="GO:0042586">
    <property type="term" value="F:peptide deformylase activity"/>
    <property type="evidence" value="ECO:0007669"/>
    <property type="project" value="UniProtKB-UniRule"/>
</dbReference>
<gene>
    <name evidence="2" type="primary">def</name>
    <name evidence="3" type="ORF">A2242_01265</name>
</gene>
<feature type="binding site" evidence="2">
    <location>
        <position position="136"/>
    </location>
    <ligand>
        <name>Fe cation</name>
        <dbReference type="ChEBI" id="CHEBI:24875"/>
    </ligand>
</feature>
<dbReference type="PANTHER" id="PTHR10458:SF22">
    <property type="entry name" value="PEPTIDE DEFORMYLASE"/>
    <property type="match status" value="1"/>
</dbReference>
<evidence type="ECO:0000256" key="2">
    <source>
        <dbReference type="HAMAP-Rule" id="MF_00163"/>
    </source>
</evidence>
<dbReference type="InterPro" id="IPR023635">
    <property type="entry name" value="Peptide_deformylase"/>
</dbReference>
<comment type="cofactor">
    <cofactor evidence="2">
        <name>Fe(2+)</name>
        <dbReference type="ChEBI" id="CHEBI:29033"/>
    </cofactor>
    <text evidence="2">Binds 1 Fe(2+) ion.</text>
</comment>
<dbReference type="Proteomes" id="UP000178925">
    <property type="component" value="Unassembled WGS sequence"/>
</dbReference>
<comment type="similarity">
    <text evidence="1 2">Belongs to the polypeptide deformylase family.</text>
</comment>
<dbReference type="HAMAP" id="MF_00163">
    <property type="entry name" value="Pep_deformylase"/>
    <property type="match status" value="1"/>
</dbReference>
<keyword evidence="2" id="KW-0479">Metal-binding</keyword>
<keyword evidence="2" id="KW-0408">Iron</keyword>
<protein>
    <recommendedName>
        <fullName evidence="2">Peptide deformylase</fullName>
        <shortName evidence="2">PDF</shortName>
        <ecNumber evidence="2">3.5.1.88</ecNumber>
    </recommendedName>
    <alternativeName>
        <fullName evidence="2">Polypeptide deformylase</fullName>
    </alternativeName>
</protein>
<dbReference type="InterPro" id="IPR036821">
    <property type="entry name" value="Peptide_deformylase_sf"/>
</dbReference>
<comment type="caution">
    <text evidence="3">The sequence shown here is derived from an EMBL/GenBank/DDBJ whole genome shotgun (WGS) entry which is preliminary data.</text>
</comment>
<sequence length="157" mass="17931">MPKTLNIIIYPDKTLRVKCIEIKKVDDKIRRLISDMELTMKEKDGVGLAGPQVGQTIRVIIINTKDGPLAMVNPKITKKSWRKESGEEGCLSIPDFYGSVKRHKKINVIYTDKHNKKIKLAAEGLFARVIQHEIDHLNGVLFIDYLPKKNLKDLPEE</sequence>
<proteinExistence type="inferred from homology"/>
<name>A0A1F5SQ97_9BACT</name>
<feature type="binding site" evidence="2">
    <location>
        <position position="90"/>
    </location>
    <ligand>
        <name>Fe cation</name>
        <dbReference type="ChEBI" id="CHEBI:24875"/>
    </ligand>
</feature>